<name>A0ABU2Y8G8_9FLAO</name>
<organism evidence="4 5">
    <name type="scientific">Urechidicola vernalis</name>
    <dbReference type="NCBI Taxonomy" id="3075600"/>
    <lineage>
        <taxon>Bacteria</taxon>
        <taxon>Pseudomonadati</taxon>
        <taxon>Bacteroidota</taxon>
        <taxon>Flavobacteriia</taxon>
        <taxon>Flavobacteriales</taxon>
        <taxon>Flavobacteriaceae</taxon>
        <taxon>Urechidicola</taxon>
    </lineage>
</organism>
<dbReference type="Gene3D" id="3.30.160.20">
    <property type="match status" value="1"/>
</dbReference>
<evidence type="ECO:0000259" key="3">
    <source>
        <dbReference type="PROSITE" id="PS00745"/>
    </source>
</evidence>
<keyword evidence="4" id="KW-0378">Hydrolase</keyword>
<feature type="domain" description="Prokaryotic-type class I peptide chain release factors" evidence="3">
    <location>
        <begin position="16"/>
        <end position="32"/>
    </location>
</feature>
<dbReference type="EMBL" id="JAVRHV010000004">
    <property type="protein sequence ID" value="MDT0553555.1"/>
    <property type="molecule type" value="Genomic_DNA"/>
</dbReference>
<dbReference type="SUPFAM" id="SSF75620">
    <property type="entry name" value="Release factor"/>
    <property type="match status" value="1"/>
</dbReference>
<evidence type="ECO:0000256" key="2">
    <source>
        <dbReference type="SAM" id="MobiDB-lite"/>
    </source>
</evidence>
<proteinExistence type="inferred from homology"/>
<feature type="compositionally biased region" description="Basic residues" evidence="2">
    <location>
        <begin position="99"/>
        <end position="117"/>
    </location>
</feature>
<dbReference type="RefSeq" id="WP_311593610.1">
    <property type="nucleotide sequence ID" value="NZ_JAVRHV010000004.1"/>
</dbReference>
<feature type="compositionally biased region" description="Basic residues" evidence="2">
    <location>
        <begin position="126"/>
        <end position="135"/>
    </location>
</feature>
<dbReference type="GO" id="GO:0004045">
    <property type="term" value="F:peptidyl-tRNA hydrolase activity"/>
    <property type="evidence" value="ECO:0007669"/>
    <property type="project" value="UniProtKB-EC"/>
</dbReference>
<comment type="caution">
    <text evidence="4">The sequence shown here is derived from an EMBL/GenBank/DDBJ whole genome shotgun (WGS) entry which is preliminary data.</text>
</comment>
<sequence>MNIEKIVSELNFKAVRSGGAGGQHVNKVSSKVVLFFNLNTSKGLSDLEKERLRKSISSKLNSDYILILNCDETRSQHRNKELVISRFLEILKNGLKVQKTRRPTKVPRSVVKKRMESKKKQSDKKSNRKKPLKDL</sequence>
<dbReference type="PANTHER" id="PTHR47814:SF1">
    <property type="entry name" value="PEPTIDYL-TRNA HYDROLASE ARFB"/>
    <property type="match status" value="1"/>
</dbReference>
<evidence type="ECO:0000256" key="1">
    <source>
        <dbReference type="ARBA" id="ARBA00010835"/>
    </source>
</evidence>
<dbReference type="InterPro" id="IPR000352">
    <property type="entry name" value="Pep_chain_release_fac_I"/>
</dbReference>
<evidence type="ECO:0000313" key="5">
    <source>
        <dbReference type="Proteomes" id="UP001252186"/>
    </source>
</evidence>
<reference evidence="4 5" key="1">
    <citation type="submission" date="2023-09" db="EMBL/GenBank/DDBJ databases">
        <authorList>
            <person name="Rey-Velasco X."/>
        </authorList>
    </citation>
    <scope>NUCLEOTIDE SEQUENCE [LARGE SCALE GENOMIC DNA]</scope>
    <source>
        <strain evidence="4 5">P050</strain>
    </source>
</reference>
<dbReference type="Proteomes" id="UP001252186">
    <property type="component" value="Unassembled WGS sequence"/>
</dbReference>
<comment type="similarity">
    <text evidence="1">Belongs to the prokaryotic/mitochondrial release factor family.</text>
</comment>
<dbReference type="Pfam" id="PF00472">
    <property type="entry name" value="RF-1"/>
    <property type="match status" value="1"/>
</dbReference>
<protein>
    <submittedName>
        <fullName evidence="4">Alternative ribosome rescue aminoacyl-tRNA hydrolase ArfB</fullName>
        <ecNumber evidence="4">3.1.1.29</ecNumber>
    </submittedName>
</protein>
<dbReference type="PANTHER" id="PTHR47814">
    <property type="entry name" value="PEPTIDYL-TRNA HYDROLASE ARFB"/>
    <property type="match status" value="1"/>
</dbReference>
<keyword evidence="5" id="KW-1185">Reference proteome</keyword>
<dbReference type="NCBIfam" id="NF006718">
    <property type="entry name" value="PRK09256.1"/>
    <property type="match status" value="1"/>
</dbReference>
<accession>A0ABU2Y8G8</accession>
<dbReference type="EC" id="3.1.1.29" evidence="4"/>
<gene>
    <name evidence="4" type="primary">arfB</name>
    <name evidence="4" type="ORF">RM519_09890</name>
</gene>
<dbReference type="InterPro" id="IPR045853">
    <property type="entry name" value="Pep_chain_release_fac_I_sf"/>
</dbReference>
<dbReference type="PROSITE" id="PS00745">
    <property type="entry name" value="RF_PROK_I"/>
    <property type="match status" value="1"/>
</dbReference>
<evidence type="ECO:0000313" key="4">
    <source>
        <dbReference type="EMBL" id="MDT0553555.1"/>
    </source>
</evidence>
<feature type="region of interest" description="Disordered" evidence="2">
    <location>
        <begin position="99"/>
        <end position="135"/>
    </location>
</feature>